<evidence type="ECO:0000313" key="7">
    <source>
        <dbReference type="Proteomes" id="UP000198940"/>
    </source>
</evidence>
<evidence type="ECO:0000256" key="1">
    <source>
        <dbReference type="PIRSR" id="PIRSR640198-1"/>
    </source>
</evidence>
<evidence type="ECO:0000256" key="2">
    <source>
        <dbReference type="PIRSR" id="PIRSR640198-2"/>
    </source>
</evidence>
<feature type="domain" description="Fido" evidence="3">
    <location>
        <begin position="332"/>
        <end position="464"/>
    </location>
</feature>
<dbReference type="Gene3D" id="1.10.3290.10">
    <property type="entry name" value="Fido-like domain"/>
    <property type="match status" value="1"/>
</dbReference>
<gene>
    <name evidence="4" type="ORF">SAMN04487891_102422</name>
    <name evidence="5" type="ORF">SAMN05216293_1102</name>
</gene>
<accession>A0A1M6SE97</accession>
<dbReference type="EMBL" id="FOKU01000002">
    <property type="protein sequence ID" value="SFB80313.1"/>
    <property type="molecule type" value="Genomic_DNA"/>
</dbReference>
<evidence type="ECO:0000259" key="3">
    <source>
        <dbReference type="PROSITE" id="PS51459"/>
    </source>
</evidence>
<comment type="caution">
    <text evidence="5">The sequence shown here is derived from an EMBL/GenBank/DDBJ whole genome shotgun (WGS) entry which is preliminary data.</text>
</comment>
<dbReference type="InterPro" id="IPR040198">
    <property type="entry name" value="Fido_containing"/>
</dbReference>
<dbReference type="Proteomes" id="UP000184031">
    <property type="component" value="Unassembled WGS sequence"/>
</dbReference>
<sequence>MYFWFQIPLVVEKALPIHLQEVIFSSSNPNISRQISSLEKGGKIRKIAPRIYTSNFTDSEEDITKRNIFTILGKLYPGALLSHRSAIEFKPTSKGHIFATYTYTKKITLPGVTLRFLEGPAPIDGDTLFSGGLYVSQRERAFLENLQVSRKPGPESKTLALPELEEKLEQIVRVNGEDALNQFRDKAREIAEKLDMRKEFEKLDRLISALLTTHPSKILTSPVAMARAFGTPYDPVRIKLFETLFLALNQREFKNYPDINLDPPSFKNFAFFEAYFSNYIEGTVFELEEAKDIINTERPLPHRNEDSHDILGTYKLVGNKKEMTIVPNSAEELINILSYRHQVLLSARPDKKPGQFKDKNNRAGNTHFVDYKLVRGTLIKGFEYYNVLNNPFAKATYIMFLISEIHPFLDGNGRIARVMMNAELVKAGQTRIMVPTVYRDDYLGALRRLTRQSDPEVYIRMLQRAQNFCAMLESKSIDLIEQQLERSNAFKEHDEARLIF</sequence>
<dbReference type="Proteomes" id="UP000198940">
    <property type="component" value="Unassembled WGS sequence"/>
</dbReference>
<evidence type="ECO:0000313" key="5">
    <source>
        <dbReference type="EMBL" id="SHK43092.1"/>
    </source>
</evidence>
<evidence type="ECO:0000313" key="4">
    <source>
        <dbReference type="EMBL" id="SFB80313.1"/>
    </source>
</evidence>
<dbReference type="InterPro" id="IPR003812">
    <property type="entry name" value="Fido"/>
</dbReference>
<protein>
    <submittedName>
        <fullName evidence="5">Fic/DOC family protein</fullName>
    </submittedName>
</protein>
<dbReference type="GO" id="GO:0005524">
    <property type="term" value="F:ATP binding"/>
    <property type="evidence" value="ECO:0007669"/>
    <property type="project" value="UniProtKB-KW"/>
</dbReference>
<evidence type="ECO:0000313" key="6">
    <source>
        <dbReference type="Proteomes" id="UP000184031"/>
    </source>
</evidence>
<dbReference type="PANTHER" id="PTHR13504:SF38">
    <property type="entry name" value="FIDO DOMAIN-CONTAINING PROTEIN"/>
    <property type="match status" value="1"/>
</dbReference>
<dbReference type="PANTHER" id="PTHR13504">
    <property type="entry name" value="FIDO DOMAIN-CONTAINING PROTEIN DDB_G0283145"/>
    <property type="match status" value="1"/>
</dbReference>
<dbReference type="SUPFAM" id="SSF140931">
    <property type="entry name" value="Fic-like"/>
    <property type="match status" value="1"/>
</dbReference>
<keyword evidence="7" id="KW-1185">Reference proteome</keyword>
<feature type="binding site" evidence="2">
    <location>
        <begin position="410"/>
        <end position="417"/>
    </location>
    <ligand>
        <name>ATP</name>
        <dbReference type="ChEBI" id="CHEBI:30616"/>
    </ligand>
</feature>
<dbReference type="EMBL" id="FRAT01000002">
    <property type="protein sequence ID" value="SHK43092.1"/>
    <property type="molecule type" value="Genomic_DNA"/>
</dbReference>
<dbReference type="PROSITE" id="PS51459">
    <property type="entry name" value="FIDO"/>
    <property type="match status" value="1"/>
</dbReference>
<organism evidence="5 6">
    <name type="scientific">Flagellimonas taeanensis</name>
    <dbReference type="NCBI Taxonomy" id="1005926"/>
    <lineage>
        <taxon>Bacteria</taxon>
        <taxon>Pseudomonadati</taxon>
        <taxon>Bacteroidota</taxon>
        <taxon>Flavobacteriia</taxon>
        <taxon>Flavobacteriales</taxon>
        <taxon>Flavobacteriaceae</taxon>
        <taxon>Flagellimonas</taxon>
    </lineage>
</organism>
<dbReference type="STRING" id="1055723.SAMN05216293_1102"/>
<keyword evidence="2" id="KW-0547">Nucleotide-binding</keyword>
<dbReference type="Pfam" id="PF02661">
    <property type="entry name" value="Fic"/>
    <property type="match status" value="1"/>
</dbReference>
<dbReference type="InterPro" id="IPR036597">
    <property type="entry name" value="Fido-like_dom_sf"/>
</dbReference>
<name>A0A1M6SE97_9FLAO</name>
<dbReference type="AlphaFoldDB" id="A0A1M6SE97"/>
<keyword evidence="2" id="KW-0067">ATP-binding</keyword>
<reference evidence="5 6" key="1">
    <citation type="submission" date="2016-11" db="EMBL/GenBank/DDBJ databases">
        <authorList>
            <person name="Varghese N."/>
            <person name="Submissions S."/>
        </authorList>
    </citation>
    <scope>NUCLEOTIDE SEQUENCE [LARGE SCALE GENOMIC DNA]</scope>
    <source>
        <strain evidence="5 6">CGMCC 1.12174</strain>
        <strain evidence="4 7">DSM 26351</strain>
    </source>
</reference>
<feature type="active site" evidence="1">
    <location>
        <position position="406"/>
    </location>
</feature>
<proteinExistence type="predicted"/>